<dbReference type="Pfam" id="PF22936">
    <property type="entry name" value="Pol_BBD"/>
    <property type="match status" value="1"/>
</dbReference>
<organism evidence="2 3">
    <name type="scientific">Acyrthosiphon pisum</name>
    <name type="common">Pea aphid</name>
    <dbReference type="NCBI Taxonomy" id="7029"/>
    <lineage>
        <taxon>Eukaryota</taxon>
        <taxon>Metazoa</taxon>
        <taxon>Ecdysozoa</taxon>
        <taxon>Arthropoda</taxon>
        <taxon>Hexapoda</taxon>
        <taxon>Insecta</taxon>
        <taxon>Pterygota</taxon>
        <taxon>Neoptera</taxon>
        <taxon>Paraneoptera</taxon>
        <taxon>Hemiptera</taxon>
        <taxon>Sternorrhyncha</taxon>
        <taxon>Aphidomorpha</taxon>
        <taxon>Aphidoidea</taxon>
        <taxon>Aphididae</taxon>
        <taxon>Macrosiphini</taxon>
        <taxon>Acyrthosiphon</taxon>
    </lineage>
</organism>
<dbReference type="PANTHER" id="PTHR47481:SF7">
    <property type="entry name" value="CCHC-TYPE DOMAIN-CONTAINING PROTEIN"/>
    <property type="match status" value="1"/>
</dbReference>
<dbReference type="KEGG" id="api:115033222"/>
<protein>
    <recommendedName>
        <fullName evidence="1">Retrovirus-related Pol polyprotein from transposon TNT 1-94-like beta-barrel domain-containing protein</fullName>
    </recommendedName>
</protein>
<sequence length="399" mass="45666">MNATEIFDVVTGKSKKPILAKIGNETEDEARKRHSVDFAIWKRADNKAQKCIVKSLDEQPLQYIMNCDTANGMWNKLLSVYEQMSDTSITIVQQKFYRYTMDPKDNIAGHISKLENLSRQLKQLGEPISESMLITKILITLPDSYRHFYSAWDSMNSANRTLEQLTTRLMVEETRQVQGQEVRDDGAESSALTATKGKKIEEIDDSDKWYIDSGASDHMTNRKEWFVDYKHFDVHSLVRIGDGKHIMAVGKGNINIHTYVDNKWIKGYLENVLYVPDLKVNLFSCGACLDKGITIVTDSKGCTFKTNNRVIAVGVREDKLFTMLIKTDIPQEIGHCANVAVKKLILEHWHKILCHQNFKHVREYLKHNEIQFTDIQGHEDSRLSAPCGYNRGPHISAVR</sequence>
<evidence type="ECO:0000259" key="1">
    <source>
        <dbReference type="Pfam" id="PF22936"/>
    </source>
</evidence>
<name>A0A8R2NJL4_ACYPI</name>
<dbReference type="OrthoDB" id="6593005at2759"/>
<dbReference type="AlphaFoldDB" id="A0A8R2NJL4"/>
<feature type="domain" description="Retrovirus-related Pol polyprotein from transposon TNT 1-94-like beta-barrel" evidence="1">
    <location>
        <begin position="209"/>
        <end position="292"/>
    </location>
</feature>
<reference evidence="2" key="2">
    <citation type="submission" date="2022-06" db="UniProtKB">
        <authorList>
            <consortium name="EnsemblMetazoa"/>
        </authorList>
    </citation>
    <scope>IDENTIFICATION</scope>
</reference>
<evidence type="ECO:0000313" key="3">
    <source>
        <dbReference type="Proteomes" id="UP000007819"/>
    </source>
</evidence>
<accession>A0A8R2NJL4</accession>
<dbReference type="Pfam" id="PF14223">
    <property type="entry name" value="Retrotran_gag_2"/>
    <property type="match status" value="1"/>
</dbReference>
<dbReference type="InterPro" id="IPR054722">
    <property type="entry name" value="PolX-like_BBD"/>
</dbReference>
<dbReference type="EnsemblMetazoa" id="XM_029485417.1">
    <property type="protein sequence ID" value="XP_029341277.1"/>
    <property type="gene ID" value="LOC115033222"/>
</dbReference>
<reference evidence="3" key="1">
    <citation type="submission" date="2010-06" db="EMBL/GenBank/DDBJ databases">
        <authorList>
            <person name="Jiang H."/>
            <person name="Abraham K."/>
            <person name="Ali S."/>
            <person name="Alsbrooks S.L."/>
            <person name="Anim B.N."/>
            <person name="Anosike U.S."/>
            <person name="Attaway T."/>
            <person name="Bandaranaike D.P."/>
            <person name="Battles P.K."/>
            <person name="Bell S.N."/>
            <person name="Bell A.V."/>
            <person name="Beltran B."/>
            <person name="Bickham C."/>
            <person name="Bustamante Y."/>
            <person name="Caleb T."/>
            <person name="Canada A."/>
            <person name="Cardenas V."/>
            <person name="Carter K."/>
            <person name="Chacko J."/>
            <person name="Chandrabose M.N."/>
            <person name="Chavez D."/>
            <person name="Chavez A."/>
            <person name="Chen L."/>
            <person name="Chu H.-S."/>
            <person name="Claassen K.J."/>
            <person name="Cockrell R."/>
            <person name="Collins M."/>
            <person name="Cooper J.A."/>
            <person name="Cree A."/>
            <person name="Curry S.M."/>
            <person name="Da Y."/>
            <person name="Dao M.D."/>
            <person name="Das B."/>
            <person name="Davila M.-L."/>
            <person name="Davy-Carroll L."/>
            <person name="Denson S."/>
            <person name="Dinh H."/>
            <person name="Ebong V.E."/>
            <person name="Edwards J.R."/>
            <person name="Egan A."/>
            <person name="El-Daye J."/>
            <person name="Escobedo L."/>
            <person name="Fernandez S."/>
            <person name="Fernando P.R."/>
            <person name="Flagg N."/>
            <person name="Forbes L.D."/>
            <person name="Fowler R.G."/>
            <person name="Fu Q."/>
            <person name="Gabisi R.A."/>
            <person name="Ganer J."/>
            <person name="Garbino Pronczuk A."/>
            <person name="Garcia R.M."/>
            <person name="Garner T."/>
            <person name="Garrett T.E."/>
            <person name="Gonzalez D.A."/>
            <person name="Hamid H."/>
            <person name="Hawkins E.S."/>
            <person name="Hirani K."/>
            <person name="Hogues M.E."/>
            <person name="Hollins B."/>
            <person name="Hsiao C.-H."/>
            <person name="Jabil R."/>
            <person name="James M.L."/>
            <person name="Jhangiani S.N."/>
            <person name="Johnson B."/>
            <person name="Johnson Q."/>
            <person name="Joshi V."/>
            <person name="Kalu J.B."/>
            <person name="Kam C."/>
            <person name="Kashfia A."/>
            <person name="Keebler J."/>
            <person name="Kisamo H."/>
            <person name="Kovar C.L."/>
            <person name="Lago L.A."/>
            <person name="Lai C.-Y."/>
            <person name="Laidlaw J."/>
            <person name="Lara F."/>
            <person name="Le T.-K."/>
            <person name="Lee S.L."/>
            <person name="Legall F.H."/>
            <person name="Lemon S.J."/>
            <person name="Lewis L.R."/>
            <person name="Li B."/>
            <person name="Liu Y."/>
            <person name="Liu Y.-S."/>
            <person name="Lopez J."/>
            <person name="Lozado R.J."/>
            <person name="Lu J."/>
            <person name="Madu R.C."/>
            <person name="Maheshwari M."/>
            <person name="Maheshwari R."/>
            <person name="Malloy K."/>
            <person name="Martinez E."/>
            <person name="Mathew T."/>
            <person name="Mercado I.C."/>
            <person name="Mercado C."/>
            <person name="Meyer B."/>
            <person name="Montgomery K."/>
            <person name="Morgan M.B."/>
            <person name="Munidasa M."/>
            <person name="Nazareth L.V."/>
            <person name="Nelson J."/>
            <person name="Ng B.M."/>
            <person name="Nguyen N.B."/>
            <person name="Nguyen P.Q."/>
            <person name="Nguyen T."/>
            <person name="Obregon M."/>
            <person name="Okwuonu G.O."/>
            <person name="Onwere C.G."/>
            <person name="Orozco G."/>
            <person name="Parra A."/>
            <person name="Patel S."/>
            <person name="Patil S."/>
            <person name="Perez A."/>
            <person name="Perez Y."/>
            <person name="Pham C."/>
            <person name="Primus E.L."/>
            <person name="Pu L.-L."/>
            <person name="Puazo M."/>
            <person name="Qin X."/>
            <person name="Quiroz J.B."/>
            <person name="Reese J."/>
            <person name="Richards S."/>
            <person name="Rives C.M."/>
            <person name="Robberts R."/>
            <person name="Ruiz S.J."/>
            <person name="Ruiz M.J."/>
            <person name="Santibanez J."/>
            <person name="Schneider B.W."/>
            <person name="Sisson I."/>
            <person name="Smith M."/>
            <person name="Sodergren E."/>
            <person name="Song X.-Z."/>
            <person name="Song B.B."/>
            <person name="Summersgill H."/>
            <person name="Thelus R."/>
            <person name="Thornton R.D."/>
            <person name="Trejos Z.Y."/>
            <person name="Usmani K."/>
            <person name="Vattathil S."/>
            <person name="Villasana D."/>
            <person name="Walker D.L."/>
            <person name="Wang S."/>
            <person name="Wang K."/>
            <person name="White C.S."/>
            <person name="Williams A.C."/>
            <person name="Williamson J."/>
            <person name="Wilson K."/>
            <person name="Woghiren I.O."/>
            <person name="Woodworth J.R."/>
            <person name="Worley K.C."/>
            <person name="Wright R.A."/>
            <person name="Wu W."/>
            <person name="Young L."/>
            <person name="Zhang L."/>
            <person name="Zhang J."/>
            <person name="Zhu Y."/>
            <person name="Muzny D.M."/>
            <person name="Weinstock G."/>
            <person name="Gibbs R.A."/>
        </authorList>
    </citation>
    <scope>NUCLEOTIDE SEQUENCE [LARGE SCALE GENOMIC DNA]</scope>
    <source>
        <strain evidence="3">LSR1</strain>
    </source>
</reference>
<dbReference type="RefSeq" id="XP_029341277.1">
    <property type="nucleotide sequence ID" value="XM_029485417.1"/>
</dbReference>
<keyword evidence="3" id="KW-1185">Reference proteome</keyword>
<evidence type="ECO:0000313" key="2">
    <source>
        <dbReference type="EnsemblMetazoa" id="XP_029341277.1"/>
    </source>
</evidence>
<dbReference type="Proteomes" id="UP000007819">
    <property type="component" value="Chromosome X"/>
</dbReference>
<proteinExistence type="predicted"/>
<dbReference type="GeneID" id="115033222"/>
<dbReference type="PANTHER" id="PTHR47481">
    <property type="match status" value="1"/>
</dbReference>